<evidence type="ECO:0000256" key="1">
    <source>
        <dbReference type="ARBA" id="ARBA00006484"/>
    </source>
</evidence>
<feature type="domain" description="Ketoreductase" evidence="4">
    <location>
        <begin position="6"/>
        <end position="184"/>
    </location>
</feature>
<dbReference type="RefSeq" id="WP_258331587.1">
    <property type="nucleotide sequence ID" value="NZ_JAPTGG010000007.1"/>
</dbReference>
<protein>
    <submittedName>
        <fullName evidence="5">SDR family oxidoreductase</fullName>
    </submittedName>
</protein>
<comment type="similarity">
    <text evidence="1 3">Belongs to the short-chain dehydrogenases/reductases (SDR) family.</text>
</comment>
<proteinExistence type="inferred from homology"/>
<dbReference type="Pfam" id="PF00106">
    <property type="entry name" value="adh_short"/>
    <property type="match status" value="1"/>
</dbReference>
<dbReference type="PRINTS" id="PR00080">
    <property type="entry name" value="SDRFAMILY"/>
</dbReference>
<gene>
    <name evidence="5" type="ORF">O0V09_09515</name>
</gene>
<evidence type="ECO:0000313" key="5">
    <source>
        <dbReference type="EMBL" id="MCZ0865439.1"/>
    </source>
</evidence>
<dbReference type="Gene3D" id="3.40.50.720">
    <property type="entry name" value="NAD(P)-binding Rossmann-like Domain"/>
    <property type="match status" value="1"/>
</dbReference>
<comment type="caution">
    <text evidence="5">The sequence shown here is derived from an EMBL/GenBank/DDBJ whole genome shotgun (WGS) entry which is preliminary data.</text>
</comment>
<dbReference type="SUPFAM" id="SSF51735">
    <property type="entry name" value="NAD(P)-binding Rossmann-fold domains"/>
    <property type="match status" value="1"/>
</dbReference>
<dbReference type="CDD" id="cd05233">
    <property type="entry name" value="SDR_c"/>
    <property type="match status" value="1"/>
</dbReference>
<organism evidence="5 6">
    <name type="scientific">Dasania phycosphaerae</name>
    <dbReference type="NCBI Taxonomy" id="2950436"/>
    <lineage>
        <taxon>Bacteria</taxon>
        <taxon>Pseudomonadati</taxon>
        <taxon>Pseudomonadota</taxon>
        <taxon>Gammaproteobacteria</taxon>
        <taxon>Cellvibrionales</taxon>
        <taxon>Spongiibacteraceae</taxon>
        <taxon>Dasania</taxon>
    </lineage>
</organism>
<dbReference type="InterPro" id="IPR036291">
    <property type="entry name" value="NAD(P)-bd_dom_sf"/>
</dbReference>
<dbReference type="PROSITE" id="PS00061">
    <property type="entry name" value="ADH_SHORT"/>
    <property type="match status" value="1"/>
</dbReference>
<keyword evidence="2" id="KW-0560">Oxidoreductase</keyword>
<dbReference type="InterPro" id="IPR020904">
    <property type="entry name" value="Sc_DH/Rdtase_CS"/>
</dbReference>
<keyword evidence="6" id="KW-1185">Reference proteome</keyword>
<dbReference type="NCBIfam" id="NF006565">
    <property type="entry name" value="PRK09072.1"/>
    <property type="match status" value="1"/>
</dbReference>
<dbReference type="SMART" id="SM00822">
    <property type="entry name" value="PKS_KR"/>
    <property type="match status" value="1"/>
</dbReference>
<dbReference type="PANTHER" id="PTHR44196:SF1">
    <property type="entry name" value="DEHYDROGENASE_REDUCTASE SDR FAMILY MEMBER 7B"/>
    <property type="match status" value="1"/>
</dbReference>
<name>A0A9J6RMP0_9GAMM</name>
<dbReference type="AlphaFoldDB" id="A0A9J6RMP0"/>
<dbReference type="InterPro" id="IPR057326">
    <property type="entry name" value="KR_dom"/>
</dbReference>
<dbReference type="Proteomes" id="UP001069090">
    <property type="component" value="Unassembled WGS sequence"/>
</dbReference>
<evidence type="ECO:0000313" key="6">
    <source>
        <dbReference type="Proteomes" id="UP001069090"/>
    </source>
</evidence>
<evidence type="ECO:0000256" key="2">
    <source>
        <dbReference type="ARBA" id="ARBA00023002"/>
    </source>
</evidence>
<accession>A0A9J6RMP0</accession>
<dbReference type="GO" id="GO:0016491">
    <property type="term" value="F:oxidoreductase activity"/>
    <property type="evidence" value="ECO:0007669"/>
    <property type="project" value="UniProtKB-KW"/>
</dbReference>
<evidence type="ECO:0000259" key="4">
    <source>
        <dbReference type="SMART" id="SM00822"/>
    </source>
</evidence>
<evidence type="ECO:0000256" key="3">
    <source>
        <dbReference type="RuleBase" id="RU000363"/>
    </source>
</evidence>
<dbReference type="PRINTS" id="PR00081">
    <property type="entry name" value="GDHRDH"/>
</dbReference>
<sequence length="263" mass="28520">MEVHNKTILLVGATGGIGAAIAKQLDQLNAHLLLVGRSEQALRQLSAGLSHRHILLLADINSAAGRQQIVTQCQQQAIDIYINAAGVMDFQLLAQQESVKIEQMINTNLLSPMMLCQLLLPLLTQKSSAAIVNIGSTFGSIGHPGFAVYCASKFGLRGFSEALRRELAGSGVQVLYFSPRATRTALNTHAVKQLNEALGNRSDSPEQVAKMLIASLKANNGQQFMGWPEKIFVRLNALCPNLVHKALVKKLPIIFRYANENTG</sequence>
<dbReference type="InterPro" id="IPR002347">
    <property type="entry name" value="SDR_fam"/>
</dbReference>
<dbReference type="EMBL" id="JAPTGG010000007">
    <property type="protein sequence ID" value="MCZ0865439.1"/>
    <property type="molecule type" value="Genomic_DNA"/>
</dbReference>
<reference evidence="5 6" key="1">
    <citation type="submission" date="2022-12" db="EMBL/GenBank/DDBJ databases">
        <title>Dasania phycosphaerae sp. nov., isolated from particulate material of the south coast of Korea.</title>
        <authorList>
            <person name="Jiang Y."/>
        </authorList>
    </citation>
    <scope>NUCLEOTIDE SEQUENCE [LARGE SCALE GENOMIC DNA]</scope>
    <source>
        <strain evidence="5 6">GY-19</strain>
    </source>
</reference>
<dbReference type="GO" id="GO:0016020">
    <property type="term" value="C:membrane"/>
    <property type="evidence" value="ECO:0007669"/>
    <property type="project" value="TreeGrafter"/>
</dbReference>
<dbReference type="PANTHER" id="PTHR44196">
    <property type="entry name" value="DEHYDROGENASE/REDUCTASE SDR FAMILY MEMBER 7B"/>
    <property type="match status" value="1"/>
</dbReference>